<dbReference type="EMBL" id="JMIH01000014">
    <property type="protein sequence ID" value="KEO74773.1"/>
    <property type="molecule type" value="Genomic_DNA"/>
</dbReference>
<evidence type="ECO:0000256" key="2">
    <source>
        <dbReference type="ARBA" id="ARBA00007375"/>
    </source>
</evidence>
<proteinExistence type="inferred from homology"/>
<feature type="transmembrane region" description="Helical" evidence="6">
    <location>
        <begin position="119"/>
        <end position="139"/>
    </location>
</feature>
<evidence type="ECO:0000256" key="4">
    <source>
        <dbReference type="ARBA" id="ARBA00022989"/>
    </source>
</evidence>
<feature type="transmembrane region" description="Helical" evidence="6">
    <location>
        <begin position="201"/>
        <end position="219"/>
    </location>
</feature>
<keyword evidence="4 6" id="KW-1133">Transmembrane helix</keyword>
<dbReference type="eggNOG" id="COG3714">
    <property type="taxonomic scope" value="Bacteria"/>
</dbReference>
<evidence type="ECO:0000313" key="7">
    <source>
        <dbReference type="EMBL" id="KEO74773.1"/>
    </source>
</evidence>
<evidence type="ECO:0000256" key="1">
    <source>
        <dbReference type="ARBA" id="ARBA00004141"/>
    </source>
</evidence>
<feature type="transmembrane region" description="Helical" evidence="6">
    <location>
        <begin position="175"/>
        <end position="195"/>
    </location>
</feature>
<keyword evidence="8" id="KW-1185">Reference proteome</keyword>
<evidence type="ECO:0000313" key="8">
    <source>
        <dbReference type="Proteomes" id="UP000027821"/>
    </source>
</evidence>
<sequence length="242" mass="28754">MPIVLQKPTFIYAFILLLTIAVTACIFEWPVLHYGLRIILVPFLMYFFIKDFKKFEHALIPLLITATFFKYIGDIFFMVEMEENLFNLFAICTFIVANVGYGLMFYFSYQKKQKLRRDSYFIPEIIWLVFITVTLSLLLPYFGMYQIPAVIYTVFSSFTLCAMTRRRKYLRKKTYWTVFLGTTFLFTSDILHALGVFYNHSIHDSLILVFFTLGHYFIIKGMTVQFKDELHHEKILMKNIHA</sequence>
<dbReference type="Proteomes" id="UP000027821">
    <property type="component" value="Unassembled WGS sequence"/>
</dbReference>
<dbReference type="AlphaFoldDB" id="A0A074L4I5"/>
<organism evidence="7 8">
    <name type="scientific">Anditalea andensis</name>
    <dbReference type="NCBI Taxonomy" id="1048983"/>
    <lineage>
        <taxon>Bacteria</taxon>
        <taxon>Pseudomonadati</taxon>
        <taxon>Bacteroidota</taxon>
        <taxon>Cytophagia</taxon>
        <taxon>Cytophagales</taxon>
        <taxon>Cytophagaceae</taxon>
        <taxon>Anditalea</taxon>
    </lineage>
</organism>
<feature type="transmembrane region" description="Helical" evidence="6">
    <location>
        <begin position="85"/>
        <end position="107"/>
    </location>
</feature>
<name>A0A074L4I5_9BACT</name>
<dbReference type="GO" id="GO:0016020">
    <property type="term" value="C:membrane"/>
    <property type="evidence" value="ECO:0007669"/>
    <property type="project" value="UniProtKB-SubCell"/>
</dbReference>
<evidence type="ECO:0008006" key="9">
    <source>
        <dbReference type="Google" id="ProtNLM"/>
    </source>
</evidence>
<feature type="transmembrane region" description="Helical" evidence="6">
    <location>
        <begin position="59"/>
        <end position="79"/>
    </location>
</feature>
<keyword evidence="3 6" id="KW-0812">Transmembrane</keyword>
<keyword evidence="5 6" id="KW-0472">Membrane</keyword>
<evidence type="ECO:0000256" key="3">
    <source>
        <dbReference type="ARBA" id="ARBA00022692"/>
    </source>
</evidence>
<comment type="caution">
    <text evidence="7">The sequence shown here is derived from an EMBL/GenBank/DDBJ whole genome shotgun (WGS) entry which is preliminary data.</text>
</comment>
<dbReference type="OrthoDB" id="838568at2"/>
<reference evidence="7 8" key="1">
    <citation type="submission" date="2014-04" db="EMBL/GenBank/DDBJ databases">
        <title>Characterization and application of a salt tolerant electro-active bacterium.</title>
        <authorList>
            <person name="Yang L."/>
            <person name="Wei S."/>
            <person name="Tay Q.X.M."/>
        </authorList>
    </citation>
    <scope>NUCLEOTIDE SEQUENCE [LARGE SCALE GENOMIC DNA]</scope>
    <source>
        <strain evidence="7 8">LY1</strain>
    </source>
</reference>
<protein>
    <recommendedName>
        <fullName evidence="9">YhhN-like protein</fullName>
    </recommendedName>
</protein>
<evidence type="ECO:0000256" key="5">
    <source>
        <dbReference type="ARBA" id="ARBA00023136"/>
    </source>
</evidence>
<dbReference type="Pfam" id="PF07947">
    <property type="entry name" value="YhhN"/>
    <property type="match status" value="1"/>
</dbReference>
<comment type="subcellular location">
    <subcellularLocation>
        <location evidence="1">Membrane</location>
        <topology evidence="1">Multi-pass membrane protein</topology>
    </subcellularLocation>
</comment>
<gene>
    <name evidence="7" type="ORF">EL17_03600</name>
</gene>
<accession>A0A074L4I5</accession>
<dbReference type="InterPro" id="IPR012506">
    <property type="entry name" value="TMEM86B-like"/>
</dbReference>
<dbReference type="RefSeq" id="WP_035070985.1">
    <property type="nucleotide sequence ID" value="NZ_JMIH01000014.1"/>
</dbReference>
<evidence type="ECO:0000256" key="6">
    <source>
        <dbReference type="SAM" id="Phobius"/>
    </source>
</evidence>
<dbReference type="PROSITE" id="PS51257">
    <property type="entry name" value="PROKAR_LIPOPROTEIN"/>
    <property type="match status" value="1"/>
</dbReference>
<feature type="transmembrane region" description="Helical" evidence="6">
    <location>
        <begin position="9"/>
        <end position="29"/>
    </location>
</feature>
<comment type="similarity">
    <text evidence="2">Belongs to the TMEM86 family.</text>
</comment>
<feature type="transmembrane region" description="Helical" evidence="6">
    <location>
        <begin position="145"/>
        <end position="163"/>
    </location>
</feature>